<name>A0A2P8CL89_9BACT</name>
<keyword evidence="2" id="KW-0378">Hydrolase</keyword>
<dbReference type="Gene3D" id="3.40.720.10">
    <property type="entry name" value="Alkaline Phosphatase, subunit A"/>
    <property type="match status" value="2"/>
</dbReference>
<proteinExistence type="inferred from homology"/>
<reference evidence="4 5" key="1">
    <citation type="submission" date="2018-03" db="EMBL/GenBank/DDBJ databases">
        <title>Genomic Encyclopedia of Archaeal and Bacterial Type Strains, Phase II (KMG-II): from individual species to whole genera.</title>
        <authorList>
            <person name="Goeker M."/>
        </authorList>
    </citation>
    <scope>NUCLEOTIDE SEQUENCE [LARGE SCALE GENOMIC DNA]</scope>
    <source>
        <strain evidence="4 5">DSM 27267</strain>
    </source>
</reference>
<protein>
    <submittedName>
        <fullName evidence="4">Arylsulfatase A-like enzyme</fullName>
    </submittedName>
</protein>
<evidence type="ECO:0000256" key="2">
    <source>
        <dbReference type="ARBA" id="ARBA00022801"/>
    </source>
</evidence>
<dbReference type="SUPFAM" id="SSF53649">
    <property type="entry name" value="Alkaline phosphatase-like"/>
    <property type="match status" value="1"/>
</dbReference>
<dbReference type="Proteomes" id="UP000240621">
    <property type="component" value="Unassembled WGS sequence"/>
</dbReference>
<dbReference type="InterPro" id="IPR032506">
    <property type="entry name" value="SGSH_C"/>
</dbReference>
<evidence type="ECO:0000256" key="1">
    <source>
        <dbReference type="ARBA" id="ARBA00008779"/>
    </source>
</evidence>
<dbReference type="AlphaFoldDB" id="A0A2P8CL89"/>
<dbReference type="InterPro" id="IPR017850">
    <property type="entry name" value="Alkaline_phosphatase_core_sf"/>
</dbReference>
<accession>A0A2P8CL89</accession>
<sequence>MRIRLRQVRFLYLLGRYGFRGIGNRIRQPESNDTNLNDIQMNNHLTHALALLTVGAAATACTQKAPKPQRPNIIYIMSDDHAYQAISAYDSTLIKTPNIDRIGHEGAIFSHAFVTNSLCAPSRAVMLTGKHSFINGKVDNVQRFNWDQESFPKLLRQSGYQTALVGKIHLDGTPQGFDYSAVLPGQGHYYNPDFIINGKEERIPGYVTKITTRLALDWLKKRDTSKPFCLLFHEKAPHREWMPEEKYYKEYTEKEFPEPATYHDDYSGRGTAAHAAEMRVYRDQNWSGDDKLYPEVMDKLGLKDPTNWGRNAFKHNVGRMDSAQKAAWDSVYRPMNEAFEKAYPNMNEQQLAHWRYERYLQDYLACVASVDDAVGELLDYLDKSGLADNTIVVYTSDQGMYLGEHGWFDKRFMYEESFRTPLLMRYPKEIKPGTKIDQLVQNLDFAPTFLDYAGVKIPKDMQGMSFRKLVDGQSSEWRDAIYYTYYEYPSIHMVKRHYGVRTNRYKLMHFYYDIDEWELYDLEKDPHEMHSVYGDPAYADVQKMMHERLTELRQKYGDSDQLDKHYLDAYLEAINKHE</sequence>
<dbReference type="PROSITE" id="PS00523">
    <property type="entry name" value="SULFATASE_1"/>
    <property type="match status" value="1"/>
</dbReference>
<evidence type="ECO:0000313" key="4">
    <source>
        <dbReference type="EMBL" id="PSK85724.1"/>
    </source>
</evidence>
<comment type="similarity">
    <text evidence="1">Belongs to the sulfatase family.</text>
</comment>
<dbReference type="Pfam" id="PF16347">
    <property type="entry name" value="SGSH_C"/>
    <property type="match status" value="1"/>
</dbReference>
<dbReference type="PANTHER" id="PTHR43108:SF6">
    <property type="entry name" value="N-SULPHOGLUCOSAMINE SULPHOHYDROLASE"/>
    <property type="match status" value="1"/>
</dbReference>
<comment type="caution">
    <text evidence="4">The sequence shown here is derived from an EMBL/GenBank/DDBJ whole genome shotgun (WGS) entry which is preliminary data.</text>
</comment>
<organism evidence="4 5">
    <name type="scientific">Prolixibacter denitrificans</name>
    <dbReference type="NCBI Taxonomy" id="1541063"/>
    <lineage>
        <taxon>Bacteria</taxon>
        <taxon>Pseudomonadati</taxon>
        <taxon>Bacteroidota</taxon>
        <taxon>Bacteroidia</taxon>
        <taxon>Marinilabiliales</taxon>
        <taxon>Prolixibacteraceae</taxon>
        <taxon>Prolixibacter</taxon>
    </lineage>
</organism>
<dbReference type="EMBL" id="PYGC01000001">
    <property type="protein sequence ID" value="PSK85724.1"/>
    <property type="molecule type" value="Genomic_DNA"/>
</dbReference>
<dbReference type="PANTHER" id="PTHR43108">
    <property type="entry name" value="N-ACETYLGLUCOSAMINE-6-SULFATASE FAMILY MEMBER"/>
    <property type="match status" value="1"/>
</dbReference>
<evidence type="ECO:0000313" key="5">
    <source>
        <dbReference type="Proteomes" id="UP000240621"/>
    </source>
</evidence>
<feature type="domain" description="N-sulphoglucosamine sulphohydrolase C-terminal" evidence="3">
    <location>
        <begin position="403"/>
        <end position="555"/>
    </location>
</feature>
<dbReference type="GO" id="GO:0016787">
    <property type="term" value="F:hydrolase activity"/>
    <property type="evidence" value="ECO:0007669"/>
    <property type="project" value="UniProtKB-KW"/>
</dbReference>
<gene>
    <name evidence="4" type="ORF">CLV93_101695</name>
</gene>
<dbReference type="InterPro" id="IPR024607">
    <property type="entry name" value="Sulfatase_CS"/>
</dbReference>
<evidence type="ECO:0000259" key="3">
    <source>
        <dbReference type="Pfam" id="PF16347"/>
    </source>
</evidence>
<dbReference type="CDD" id="cd16031">
    <property type="entry name" value="G6S_like"/>
    <property type="match status" value="1"/>
</dbReference>